<protein>
    <recommendedName>
        <fullName evidence="3">IrrE N-terminal-like domain-containing protein</fullName>
    </recommendedName>
</protein>
<evidence type="ECO:0000313" key="1">
    <source>
        <dbReference type="EMBL" id="MCS7478559.1"/>
    </source>
</evidence>
<accession>A0A9X3A0G9</accession>
<gene>
    <name evidence="1" type="ORF">NZH93_16990</name>
</gene>
<reference evidence="1" key="1">
    <citation type="submission" date="2022-08" db="EMBL/GenBank/DDBJ databases">
        <authorList>
            <person name="Tistechok S."/>
            <person name="Samborskyy M."/>
            <person name="Roman I."/>
        </authorList>
    </citation>
    <scope>NUCLEOTIDE SEQUENCE</scope>
    <source>
        <strain evidence="1">DSM 103496</strain>
    </source>
</reference>
<keyword evidence="2" id="KW-1185">Reference proteome</keyword>
<name>A0A9X3A0G9_9PSEU</name>
<evidence type="ECO:0000313" key="2">
    <source>
        <dbReference type="Proteomes" id="UP001141259"/>
    </source>
</evidence>
<proteinExistence type="predicted"/>
<dbReference type="Proteomes" id="UP001141259">
    <property type="component" value="Unassembled WGS sequence"/>
</dbReference>
<dbReference type="RefSeq" id="WP_259624065.1">
    <property type="nucleotide sequence ID" value="NZ_JANYMP010000007.1"/>
</dbReference>
<sequence>MPTSDFPDVMGMWVATDTMDLILYEQATTPPHQDHIILHELSHLLCDHFRDTLPEADHMRALLPDLDPAMVRRVLERTGYSAEEEREAELLASLIAHRAMSAGDGGRTGTALDDRVGDALFWPEAPKRG</sequence>
<evidence type="ECO:0008006" key="3">
    <source>
        <dbReference type="Google" id="ProtNLM"/>
    </source>
</evidence>
<organism evidence="1 2">
    <name type="scientific">Umezawaea endophytica</name>
    <dbReference type="NCBI Taxonomy" id="1654476"/>
    <lineage>
        <taxon>Bacteria</taxon>
        <taxon>Bacillati</taxon>
        <taxon>Actinomycetota</taxon>
        <taxon>Actinomycetes</taxon>
        <taxon>Pseudonocardiales</taxon>
        <taxon>Pseudonocardiaceae</taxon>
        <taxon>Umezawaea</taxon>
    </lineage>
</organism>
<dbReference type="AlphaFoldDB" id="A0A9X3A0G9"/>
<dbReference type="EMBL" id="JANYMP010000007">
    <property type="protein sequence ID" value="MCS7478559.1"/>
    <property type="molecule type" value="Genomic_DNA"/>
</dbReference>
<comment type="caution">
    <text evidence="1">The sequence shown here is derived from an EMBL/GenBank/DDBJ whole genome shotgun (WGS) entry which is preliminary data.</text>
</comment>